<dbReference type="InterPro" id="IPR010982">
    <property type="entry name" value="Lambda_DNA-bd_dom_sf"/>
</dbReference>
<keyword evidence="4" id="KW-1185">Reference proteome</keyword>
<dbReference type="PROSITE" id="PS50943">
    <property type="entry name" value="HTH_CROC1"/>
    <property type="match status" value="1"/>
</dbReference>
<dbReference type="Proteomes" id="UP000324065">
    <property type="component" value="Unassembled WGS sequence"/>
</dbReference>
<protein>
    <submittedName>
        <fullName evidence="3">Helix-turn-helix transcriptional regulator</fullName>
    </submittedName>
</protein>
<organism evidence="3 4">
    <name type="scientific">Roseospira marina</name>
    <dbReference type="NCBI Taxonomy" id="140057"/>
    <lineage>
        <taxon>Bacteria</taxon>
        <taxon>Pseudomonadati</taxon>
        <taxon>Pseudomonadota</taxon>
        <taxon>Alphaproteobacteria</taxon>
        <taxon>Rhodospirillales</taxon>
        <taxon>Rhodospirillaceae</taxon>
        <taxon>Roseospira</taxon>
    </lineage>
</organism>
<dbReference type="OrthoDB" id="7358005at2"/>
<dbReference type="InterPro" id="IPR001387">
    <property type="entry name" value="Cro/C1-type_HTH"/>
</dbReference>
<dbReference type="AlphaFoldDB" id="A0A5M6I7C7"/>
<evidence type="ECO:0000313" key="3">
    <source>
        <dbReference type="EMBL" id="KAA5604033.1"/>
    </source>
</evidence>
<feature type="region of interest" description="Disordered" evidence="1">
    <location>
        <begin position="1"/>
        <end position="21"/>
    </location>
</feature>
<dbReference type="CDD" id="cd00093">
    <property type="entry name" value="HTH_XRE"/>
    <property type="match status" value="1"/>
</dbReference>
<sequence length="190" mass="20946">MQQKQTSGEAPEREQEPEADREVALRLVQAREMRNRSQEDFAALMGVSRSAYQRYEAGTRSPKLRHLQGLAKVGVNIHWLLTGEDEAALQSAYAAGTPNPDHLREPARPTSLDGDLMGRIVDTIRAVYKAEGQAIPDRSLGELAAEWYGTITSQAAGPGDRLDALAEHQIALRRRLRAATTHPTSDKRPA</sequence>
<evidence type="ECO:0000259" key="2">
    <source>
        <dbReference type="PROSITE" id="PS50943"/>
    </source>
</evidence>
<reference evidence="3 4" key="1">
    <citation type="submission" date="2019-09" db="EMBL/GenBank/DDBJ databases">
        <title>Genome sequence of Roseospira marina, one of the more divergent members of the non-sulfur purple photosynthetic bacterial family, the Rhodospirillaceae.</title>
        <authorList>
            <person name="Meyer T."/>
            <person name="Kyndt J."/>
        </authorList>
    </citation>
    <scope>NUCLEOTIDE SEQUENCE [LARGE SCALE GENOMIC DNA]</scope>
    <source>
        <strain evidence="3 4">DSM 15113</strain>
    </source>
</reference>
<accession>A0A5M6I7C7</accession>
<comment type="caution">
    <text evidence="3">The sequence shown here is derived from an EMBL/GenBank/DDBJ whole genome shotgun (WGS) entry which is preliminary data.</text>
</comment>
<dbReference type="SUPFAM" id="SSF47413">
    <property type="entry name" value="lambda repressor-like DNA-binding domains"/>
    <property type="match status" value="1"/>
</dbReference>
<dbReference type="Gene3D" id="1.10.260.40">
    <property type="entry name" value="lambda repressor-like DNA-binding domains"/>
    <property type="match status" value="1"/>
</dbReference>
<evidence type="ECO:0000313" key="4">
    <source>
        <dbReference type="Proteomes" id="UP000324065"/>
    </source>
</evidence>
<name>A0A5M6I7C7_9PROT</name>
<evidence type="ECO:0000256" key="1">
    <source>
        <dbReference type="SAM" id="MobiDB-lite"/>
    </source>
</evidence>
<dbReference type="EMBL" id="VWPJ01000024">
    <property type="protein sequence ID" value="KAA5604033.1"/>
    <property type="molecule type" value="Genomic_DNA"/>
</dbReference>
<dbReference type="GO" id="GO:0003677">
    <property type="term" value="F:DNA binding"/>
    <property type="evidence" value="ECO:0007669"/>
    <property type="project" value="InterPro"/>
</dbReference>
<feature type="compositionally biased region" description="Basic and acidic residues" evidence="1">
    <location>
        <begin position="10"/>
        <end position="21"/>
    </location>
</feature>
<proteinExistence type="predicted"/>
<feature type="domain" description="HTH cro/C1-type" evidence="2">
    <location>
        <begin position="27"/>
        <end position="80"/>
    </location>
</feature>
<gene>
    <name evidence="3" type="ORF">F1188_17735</name>
</gene>
<dbReference type="Pfam" id="PF01381">
    <property type="entry name" value="HTH_3"/>
    <property type="match status" value="1"/>
</dbReference>
<dbReference type="RefSeq" id="WP_150063789.1">
    <property type="nucleotide sequence ID" value="NZ_JACHII010000024.1"/>
</dbReference>
<dbReference type="SMART" id="SM00530">
    <property type="entry name" value="HTH_XRE"/>
    <property type="match status" value="1"/>
</dbReference>